<dbReference type="HOGENOM" id="CLU_009579_25_0_1"/>
<evidence type="ECO:0000256" key="10">
    <source>
        <dbReference type="RuleBase" id="RU000688"/>
    </source>
</evidence>
<evidence type="ECO:0000256" key="5">
    <source>
        <dbReference type="ARBA" id="ARBA00022989"/>
    </source>
</evidence>
<dbReference type="InterPro" id="IPR000276">
    <property type="entry name" value="GPCR_Rhodpsn"/>
</dbReference>
<evidence type="ECO:0000256" key="2">
    <source>
        <dbReference type="ARBA" id="ARBA00010663"/>
    </source>
</evidence>
<feature type="compositionally biased region" description="Basic and acidic residues" evidence="11">
    <location>
        <begin position="405"/>
        <end position="439"/>
    </location>
</feature>
<sequence length="912" mass="100657">MRSLNKSAGEEELTGLNGNSSDSIYTIKNKWITDWSLRRERDKLCSFIFKRVLTHTECKRLLEAAKIYGESSDFNSWPVNEQLQWYRNFDVNNTNLLLAVRNQSSDGGSTMSGSSSDSEILGPVLPPFALWQTILIAICLAICIILTVGGNILVLLAFIVDRNIRQPSNYFIASLAATDMLIGTVSMPFYTIYVLKGYWDLGPMLCDLWLSVDYTVCLVSQYTVLLITIDRYCSVKIAAKYRSWRTRTRVIYMVTITWIIPALLFFISIFGWEHFTGKRDLLPGQCAVQFLKDPIFNTALIIGYYWTTLIVLFVLYAGIYKTAYDMQKRSEAKQRKMQSMVALSAGAMSGMAGHAAGIGVIEEKILKTKVELAGDQTDLDSACTTVIKRLSGSGQANPLAVATEEVEKMTPEQRRASAAKIQEEAKKREAAVDAEKSERSSSPAFDSDEESSVNQAQQLITQQKLNNMRKRSSIGLVFGAQAALLATRGKGNLQKSTTNSKSIEAMHQYHHHQQHHHNQSPLQRAQSKEEVRSLHHHQNQQQPHHQHHQNQPNPPLDRPKRTSCSTLSQIAEHDRLVDLSAPPTLLNTSDPLSPVDLAPIEVPSDQVHQGLVQTILPPPDAFQCPTPLSDDYSDRPFGNSSGNSELALTYDLMTNSELRYMDESSAMLASVTANSTTSPNDSVQGKPPVLPPPPPARRNPPKSNLNQSLSQTPSQNQSPSQSLSLNLNPNHNQSQSQSQSHSIEEAVAIEKRLLVSYTGIEDFAKVRRESCIEAICLLDVPGKLTADCPHRRASSPMETSSKDAILYSPMPPMPLSPKVKTSTPQTGTPPSAAGAPPTVPLERIEERETSDSNTNKMPSTSGTTSSTGGVGGGGNKMVAVPPKRTRRMSMPTGRRRVWRPAETPAKGHSSIR</sequence>
<evidence type="ECO:0000256" key="3">
    <source>
        <dbReference type="ARBA" id="ARBA00022475"/>
    </source>
</evidence>
<evidence type="ECO:0000256" key="6">
    <source>
        <dbReference type="ARBA" id="ARBA00023040"/>
    </source>
</evidence>
<proteinExistence type="inferred from homology"/>
<comment type="similarity">
    <text evidence="2 10">Belongs to the G-protein coupled receptor 1 family.</text>
</comment>
<dbReference type="OMA" id="GDLRYMD"/>
<feature type="compositionally biased region" description="Low complexity" evidence="11">
    <location>
        <begin position="701"/>
        <end position="741"/>
    </location>
</feature>
<dbReference type="Proteomes" id="UP000000304">
    <property type="component" value="Chromosome 3R"/>
</dbReference>
<evidence type="ECO:0000256" key="1">
    <source>
        <dbReference type="ARBA" id="ARBA00004651"/>
    </source>
</evidence>
<keyword evidence="4 10" id="KW-0812">Transmembrane</keyword>
<name>B4QYQ8_DROSI</name>
<dbReference type="Gene3D" id="1.20.1070.10">
    <property type="entry name" value="Rhodopsin 7-helix transmembrane proteins"/>
    <property type="match status" value="1"/>
</dbReference>
<gene>
    <name evidence="14" type="primary">Dsim\GD18509</name>
    <name evidence="14" type="ORF">Dsim_GD18509</name>
</gene>
<feature type="compositionally biased region" description="Basic residues" evidence="11">
    <location>
        <begin position="508"/>
        <end position="518"/>
    </location>
</feature>
<reference evidence="14 15" key="1">
    <citation type="journal article" date="2007" name="Nature">
        <title>Evolution of genes and genomes on the Drosophila phylogeny.</title>
        <authorList>
            <consortium name="Drosophila 12 Genomes Consortium"/>
            <person name="Clark A.G."/>
            <person name="Eisen M.B."/>
            <person name="Smith D.R."/>
            <person name="Bergman C.M."/>
            <person name="Oliver B."/>
            <person name="Markow T.A."/>
            <person name="Kaufman T.C."/>
            <person name="Kellis M."/>
            <person name="Gelbart W."/>
            <person name="Iyer V.N."/>
            <person name="Pollard D.A."/>
            <person name="Sackton T.B."/>
            <person name="Larracuente A.M."/>
            <person name="Singh N.D."/>
            <person name="Abad J.P."/>
            <person name="Abt D.N."/>
            <person name="Adryan B."/>
            <person name="Aguade M."/>
            <person name="Akashi H."/>
            <person name="Anderson W.W."/>
            <person name="Aquadro C.F."/>
            <person name="Ardell D.H."/>
            <person name="Arguello R."/>
            <person name="Artieri C.G."/>
            <person name="Barbash D.A."/>
            <person name="Barker D."/>
            <person name="Barsanti P."/>
            <person name="Batterham P."/>
            <person name="Batzoglou S."/>
            <person name="Begun D."/>
            <person name="Bhutkar A."/>
            <person name="Blanco E."/>
            <person name="Bosak S.A."/>
            <person name="Bradley R.K."/>
            <person name="Brand A.D."/>
            <person name="Brent M.R."/>
            <person name="Brooks A.N."/>
            <person name="Brown R.H."/>
            <person name="Butlin R.K."/>
            <person name="Caggese C."/>
            <person name="Calvi B.R."/>
            <person name="Bernardo de Carvalho A."/>
            <person name="Caspi A."/>
            <person name="Castrezana S."/>
            <person name="Celniker S.E."/>
            <person name="Chang J.L."/>
            <person name="Chapple C."/>
            <person name="Chatterji S."/>
            <person name="Chinwalla A."/>
            <person name="Civetta A."/>
            <person name="Clifton S.W."/>
            <person name="Comeron J.M."/>
            <person name="Costello J.C."/>
            <person name="Coyne J.A."/>
            <person name="Daub J."/>
            <person name="David R.G."/>
            <person name="Delcher A.L."/>
            <person name="Delehaunty K."/>
            <person name="Do C.B."/>
            <person name="Ebling H."/>
            <person name="Edwards K."/>
            <person name="Eickbush T."/>
            <person name="Evans J.D."/>
            <person name="Filipski A."/>
            <person name="Findeiss S."/>
            <person name="Freyhult E."/>
            <person name="Fulton L."/>
            <person name="Fulton R."/>
            <person name="Garcia A.C."/>
            <person name="Gardiner A."/>
            <person name="Garfield D.A."/>
            <person name="Garvin B.E."/>
            <person name="Gibson G."/>
            <person name="Gilbert D."/>
            <person name="Gnerre S."/>
            <person name="Godfrey J."/>
            <person name="Good R."/>
            <person name="Gotea V."/>
            <person name="Gravely B."/>
            <person name="Greenberg A.J."/>
            <person name="Griffiths-Jones S."/>
            <person name="Gross S."/>
            <person name="Guigo R."/>
            <person name="Gustafson E.A."/>
            <person name="Haerty W."/>
            <person name="Hahn M.W."/>
            <person name="Halligan D.L."/>
            <person name="Halpern A.L."/>
            <person name="Halter G.M."/>
            <person name="Han M.V."/>
            <person name="Heger A."/>
            <person name="Hillier L."/>
            <person name="Hinrichs A.S."/>
            <person name="Holmes I."/>
            <person name="Hoskins R.A."/>
            <person name="Hubisz M.J."/>
            <person name="Hultmark D."/>
            <person name="Huntley M.A."/>
            <person name="Jaffe D.B."/>
            <person name="Jagadeeshan S."/>
            <person name="Jeck W.R."/>
            <person name="Johnson J."/>
            <person name="Jones C.D."/>
            <person name="Jordan W.C."/>
            <person name="Karpen G.H."/>
            <person name="Kataoka E."/>
            <person name="Keightley P.D."/>
            <person name="Kheradpour P."/>
            <person name="Kirkness E.F."/>
            <person name="Koerich L.B."/>
            <person name="Kristiansen K."/>
            <person name="Kudrna D."/>
            <person name="Kulathinal R.J."/>
            <person name="Kumar S."/>
            <person name="Kwok R."/>
            <person name="Lander E."/>
            <person name="Langley C.H."/>
            <person name="Lapoint R."/>
            <person name="Lazzaro B.P."/>
            <person name="Lee S.J."/>
            <person name="Levesque L."/>
            <person name="Li R."/>
            <person name="Lin C.F."/>
            <person name="Lin M.F."/>
            <person name="Lindblad-Toh K."/>
            <person name="Llopart A."/>
            <person name="Long M."/>
            <person name="Low L."/>
            <person name="Lozovsky E."/>
            <person name="Lu J."/>
            <person name="Luo M."/>
            <person name="Machado C.A."/>
            <person name="Makalowski W."/>
            <person name="Marzo M."/>
            <person name="Matsuda M."/>
            <person name="Matzkin L."/>
            <person name="McAllister B."/>
            <person name="McBride C.S."/>
            <person name="McKernan B."/>
            <person name="McKernan K."/>
            <person name="Mendez-Lago M."/>
            <person name="Minx P."/>
            <person name="Mollenhauer M.U."/>
            <person name="Montooth K."/>
            <person name="Mount S.M."/>
            <person name="Mu X."/>
            <person name="Myers E."/>
            <person name="Negre B."/>
            <person name="Newfeld S."/>
            <person name="Nielsen R."/>
            <person name="Noor M.A."/>
            <person name="O'Grady P."/>
            <person name="Pachter L."/>
            <person name="Papaceit M."/>
            <person name="Parisi M.J."/>
            <person name="Parisi M."/>
            <person name="Parts L."/>
            <person name="Pedersen J.S."/>
            <person name="Pesole G."/>
            <person name="Phillippy A.M."/>
            <person name="Ponting C.P."/>
            <person name="Pop M."/>
            <person name="Porcelli D."/>
            <person name="Powell J.R."/>
            <person name="Prohaska S."/>
            <person name="Pruitt K."/>
            <person name="Puig M."/>
            <person name="Quesneville H."/>
            <person name="Ram K.R."/>
            <person name="Rand D."/>
            <person name="Rasmussen M.D."/>
            <person name="Reed L.K."/>
            <person name="Reenan R."/>
            <person name="Reily A."/>
            <person name="Remington K.A."/>
            <person name="Rieger T.T."/>
            <person name="Ritchie M.G."/>
            <person name="Robin C."/>
            <person name="Rogers Y.H."/>
            <person name="Rohde C."/>
            <person name="Rozas J."/>
            <person name="Rubenfield M.J."/>
            <person name="Ruiz A."/>
            <person name="Russo S."/>
            <person name="Salzberg S.L."/>
            <person name="Sanchez-Gracia A."/>
            <person name="Saranga D.J."/>
            <person name="Sato H."/>
            <person name="Schaeffer S.W."/>
            <person name="Schatz M.C."/>
            <person name="Schlenke T."/>
            <person name="Schwartz R."/>
            <person name="Segarra C."/>
            <person name="Singh R.S."/>
            <person name="Sirot L."/>
            <person name="Sirota M."/>
            <person name="Sisneros N.B."/>
            <person name="Smith C.D."/>
            <person name="Smith T.F."/>
            <person name="Spieth J."/>
            <person name="Stage D.E."/>
            <person name="Stark A."/>
            <person name="Stephan W."/>
            <person name="Strausberg R.L."/>
            <person name="Strempel S."/>
            <person name="Sturgill D."/>
            <person name="Sutton G."/>
            <person name="Sutton G.G."/>
            <person name="Tao W."/>
            <person name="Teichmann S."/>
            <person name="Tobari Y.N."/>
            <person name="Tomimura Y."/>
            <person name="Tsolas J.M."/>
            <person name="Valente V.L."/>
            <person name="Venter E."/>
            <person name="Venter J.C."/>
            <person name="Vicario S."/>
            <person name="Vieira F.G."/>
            <person name="Vilella A.J."/>
            <person name="Villasante A."/>
            <person name="Walenz B."/>
            <person name="Wang J."/>
            <person name="Wasserman M."/>
            <person name="Watts T."/>
            <person name="Wilson D."/>
            <person name="Wilson R.K."/>
            <person name="Wing R.A."/>
            <person name="Wolfner M.F."/>
            <person name="Wong A."/>
            <person name="Wong G.K."/>
            <person name="Wu C.I."/>
            <person name="Wu G."/>
            <person name="Yamamoto D."/>
            <person name="Yang H.P."/>
            <person name="Yang S.P."/>
            <person name="Yorke J.A."/>
            <person name="Yoshida K."/>
            <person name="Zdobnov E."/>
            <person name="Zhang P."/>
            <person name="Zhang Y."/>
            <person name="Zimin A.V."/>
            <person name="Baldwin J."/>
            <person name="Abdouelleil A."/>
            <person name="Abdulkadir J."/>
            <person name="Abebe A."/>
            <person name="Abera B."/>
            <person name="Abreu J."/>
            <person name="Acer S.C."/>
            <person name="Aftuck L."/>
            <person name="Alexander A."/>
            <person name="An P."/>
            <person name="Anderson E."/>
            <person name="Anderson S."/>
            <person name="Arachi H."/>
            <person name="Azer M."/>
            <person name="Bachantsang P."/>
            <person name="Barry A."/>
            <person name="Bayul T."/>
            <person name="Berlin A."/>
            <person name="Bessette D."/>
            <person name="Bloom T."/>
            <person name="Blye J."/>
            <person name="Boguslavskiy L."/>
            <person name="Bonnet C."/>
            <person name="Boukhgalter B."/>
            <person name="Bourzgui I."/>
            <person name="Brown A."/>
            <person name="Cahill P."/>
            <person name="Channer S."/>
            <person name="Cheshatsang Y."/>
            <person name="Chuda L."/>
            <person name="Citroen M."/>
            <person name="Collymore A."/>
            <person name="Cooke P."/>
            <person name="Costello M."/>
            <person name="D'Aco K."/>
            <person name="Daza R."/>
            <person name="De Haan G."/>
            <person name="DeGray S."/>
            <person name="DeMaso C."/>
            <person name="Dhargay N."/>
            <person name="Dooley K."/>
            <person name="Dooley E."/>
            <person name="Doricent M."/>
            <person name="Dorje P."/>
            <person name="Dorjee K."/>
            <person name="Dupes A."/>
            <person name="Elong R."/>
            <person name="Falk J."/>
            <person name="Farina A."/>
            <person name="Faro S."/>
            <person name="Ferguson D."/>
            <person name="Fisher S."/>
            <person name="Foley C.D."/>
            <person name="Franke A."/>
            <person name="Friedrich D."/>
            <person name="Gadbois L."/>
            <person name="Gearin G."/>
            <person name="Gearin C.R."/>
            <person name="Giannoukos G."/>
            <person name="Goode T."/>
            <person name="Graham J."/>
            <person name="Grandbois E."/>
            <person name="Grewal S."/>
            <person name="Gyaltsen K."/>
            <person name="Hafez N."/>
            <person name="Hagos B."/>
            <person name="Hall J."/>
            <person name="Henson C."/>
            <person name="Hollinger A."/>
            <person name="Honan T."/>
            <person name="Huard M.D."/>
            <person name="Hughes L."/>
            <person name="Hurhula B."/>
            <person name="Husby M.E."/>
            <person name="Kamat A."/>
            <person name="Kanga B."/>
            <person name="Kashin S."/>
            <person name="Khazanovich D."/>
            <person name="Kisner P."/>
            <person name="Lance K."/>
            <person name="Lara M."/>
            <person name="Lee W."/>
            <person name="Lennon N."/>
            <person name="Letendre F."/>
            <person name="LeVine R."/>
            <person name="Lipovsky A."/>
            <person name="Liu X."/>
            <person name="Liu J."/>
            <person name="Liu S."/>
            <person name="Lokyitsang T."/>
            <person name="Lokyitsang Y."/>
            <person name="Lubonja R."/>
            <person name="Lui A."/>
            <person name="MacDonald P."/>
            <person name="Magnisalis V."/>
            <person name="Maru K."/>
            <person name="Matthews C."/>
            <person name="McCusker W."/>
            <person name="McDonough S."/>
            <person name="Mehta T."/>
            <person name="Meldrim J."/>
            <person name="Meneus L."/>
            <person name="Mihai O."/>
            <person name="Mihalev A."/>
            <person name="Mihova T."/>
            <person name="Mittelman R."/>
            <person name="Mlenga V."/>
            <person name="Montmayeur A."/>
            <person name="Mulrain L."/>
            <person name="Navidi A."/>
            <person name="Naylor J."/>
            <person name="Negash T."/>
            <person name="Nguyen T."/>
            <person name="Nguyen N."/>
            <person name="Nicol R."/>
            <person name="Norbu C."/>
            <person name="Norbu N."/>
            <person name="Novod N."/>
            <person name="O'Neill B."/>
            <person name="Osman S."/>
            <person name="Markiewicz E."/>
            <person name="Oyono O.L."/>
            <person name="Patti C."/>
            <person name="Phunkhang P."/>
            <person name="Pierre F."/>
            <person name="Priest M."/>
            <person name="Raghuraman S."/>
            <person name="Rege F."/>
            <person name="Reyes R."/>
            <person name="Rise C."/>
            <person name="Rogov P."/>
            <person name="Ross K."/>
            <person name="Ryan E."/>
            <person name="Settipalli S."/>
            <person name="Shea T."/>
            <person name="Sherpa N."/>
            <person name="Shi L."/>
            <person name="Shih D."/>
            <person name="Sparrow T."/>
            <person name="Spaulding J."/>
            <person name="Stalker J."/>
            <person name="Stange-Thomann N."/>
            <person name="Stavropoulos S."/>
            <person name="Stone C."/>
            <person name="Strader C."/>
            <person name="Tesfaye S."/>
            <person name="Thomson T."/>
            <person name="Thoulutsang Y."/>
            <person name="Thoulutsang D."/>
            <person name="Topham K."/>
            <person name="Topping I."/>
            <person name="Tsamla T."/>
            <person name="Vassiliev H."/>
            <person name="Vo A."/>
            <person name="Wangchuk T."/>
            <person name="Wangdi T."/>
            <person name="Weiand M."/>
            <person name="Wilkinson J."/>
            <person name="Wilson A."/>
            <person name="Yadav S."/>
            <person name="Young G."/>
            <person name="Yu Q."/>
            <person name="Zembek L."/>
            <person name="Zhong D."/>
            <person name="Zimmer A."/>
            <person name="Zwirko Z."/>
            <person name="Jaffe D.B."/>
            <person name="Alvarez P."/>
            <person name="Brockman W."/>
            <person name="Butler J."/>
            <person name="Chin C."/>
            <person name="Gnerre S."/>
            <person name="Grabherr M."/>
            <person name="Kleber M."/>
            <person name="Mauceli E."/>
            <person name="MacCallum I."/>
        </authorList>
    </citation>
    <scope>NUCLEOTIDE SEQUENCE [LARGE SCALE GENOMIC DNA]</scope>
    <source>
        <strain evidence="15">white501</strain>
    </source>
</reference>
<dbReference type="GO" id="GO:0007187">
    <property type="term" value="P:G protein-coupled receptor signaling pathway, coupled to cyclic nucleotide second messenger"/>
    <property type="evidence" value="ECO:0007669"/>
    <property type="project" value="TreeGrafter"/>
</dbReference>
<feature type="domain" description="G-protein coupled receptors family 1 profile" evidence="13">
    <location>
        <begin position="150"/>
        <end position="343"/>
    </location>
</feature>
<dbReference type="OrthoDB" id="10071887at2759"/>
<dbReference type="PROSITE" id="PS50262">
    <property type="entry name" value="G_PROTEIN_RECEP_F1_2"/>
    <property type="match status" value="1"/>
</dbReference>
<evidence type="ECO:0000256" key="4">
    <source>
        <dbReference type="ARBA" id="ARBA00022692"/>
    </source>
</evidence>
<dbReference type="SMR" id="B4QYQ8"/>
<keyword evidence="15" id="KW-1185">Reference proteome</keyword>
<dbReference type="PANTHER" id="PTHR24247">
    <property type="entry name" value="5-HYDROXYTRYPTAMINE RECEPTOR"/>
    <property type="match status" value="1"/>
</dbReference>
<feature type="transmembrane region" description="Helical" evidence="12">
    <location>
        <begin position="170"/>
        <end position="193"/>
    </location>
</feature>
<dbReference type="InterPro" id="IPR017452">
    <property type="entry name" value="GPCR_Rhodpsn_7TM"/>
</dbReference>
<evidence type="ECO:0000313" key="15">
    <source>
        <dbReference type="Proteomes" id="UP000000304"/>
    </source>
</evidence>
<feature type="compositionally biased region" description="Basic residues" evidence="11">
    <location>
        <begin position="534"/>
        <end position="548"/>
    </location>
</feature>
<evidence type="ECO:0000256" key="9">
    <source>
        <dbReference type="ARBA" id="ARBA00023224"/>
    </source>
</evidence>
<keyword evidence="7 12" id="KW-0472">Membrane</keyword>
<dbReference type="GO" id="GO:0004993">
    <property type="term" value="F:G protein-coupled serotonin receptor activity"/>
    <property type="evidence" value="ECO:0007669"/>
    <property type="project" value="TreeGrafter"/>
</dbReference>
<keyword evidence="9 10" id="KW-0807">Transducer</keyword>
<evidence type="ECO:0000256" key="11">
    <source>
        <dbReference type="SAM" id="MobiDB-lite"/>
    </source>
</evidence>
<organism evidence="14 15">
    <name type="scientific">Drosophila simulans</name>
    <name type="common">Fruit fly</name>
    <dbReference type="NCBI Taxonomy" id="7240"/>
    <lineage>
        <taxon>Eukaryota</taxon>
        <taxon>Metazoa</taxon>
        <taxon>Ecdysozoa</taxon>
        <taxon>Arthropoda</taxon>
        <taxon>Hexapoda</taxon>
        <taxon>Insecta</taxon>
        <taxon>Pterygota</taxon>
        <taxon>Neoptera</taxon>
        <taxon>Endopterygota</taxon>
        <taxon>Diptera</taxon>
        <taxon>Brachycera</taxon>
        <taxon>Muscomorpha</taxon>
        <taxon>Ephydroidea</taxon>
        <taxon>Drosophilidae</taxon>
        <taxon>Drosophila</taxon>
        <taxon>Sophophora</taxon>
    </lineage>
</organism>
<dbReference type="STRING" id="7240.B4QYQ8"/>
<accession>B4QYQ8</accession>
<feature type="compositionally biased region" description="Polar residues" evidence="11">
    <location>
        <begin position="671"/>
        <end position="683"/>
    </location>
</feature>
<feature type="compositionally biased region" description="Low complexity" evidence="11">
    <location>
        <begin position="821"/>
        <end position="836"/>
    </location>
</feature>
<feature type="transmembrane region" description="Helical" evidence="12">
    <location>
        <begin position="134"/>
        <end position="158"/>
    </location>
</feature>
<feature type="region of interest" description="Disordered" evidence="11">
    <location>
        <begin position="671"/>
        <end position="743"/>
    </location>
</feature>
<feature type="transmembrane region" description="Helical" evidence="12">
    <location>
        <begin position="250"/>
        <end position="275"/>
    </location>
</feature>
<dbReference type="SUPFAM" id="SSF81321">
    <property type="entry name" value="Family A G protein-coupled receptor-like"/>
    <property type="match status" value="1"/>
</dbReference>
<protein>
    <submittedName>
        <fullName evidence="14">GD18509</fullName>
    </submittedName>
</protein>
<dbReference type="PROSITE" id="PS00237">
    <property type="entry name" value="G_PROTEIN_RECEP_F1_1"/>
    <property type="match status" value="1"/>
</dbReference>
<dbReference type="AlphaFoldDB" id="B4QYQ8"/>
<dbReference type="CDD" id="cd15302">
    <property type="entry name" value="7tmA_mAChR_GAR-2-like"/>
    <property type="match status" value="1"/>
</dbReference>
<evidence type="ECO:0000256" key="8">
    <source>
        <dbReference type="ARBA" id="ARBA00023170"/>
    </source>
</evidence>
<keyword evidence="3" id="KW-1003">Cell membrane</keyword>
<feature type="transmembrane region" description="Helical" evidence="12">
    <location>
        <begin position="340"/>
        <end position="361"/>
    </location>
</feature>
<dbReference type="FunFam" id="1.20.1070.10:FF:000221">
    <property type="entry name" value="Muscarinic acetylcholine receptor gar-2"/>
    <property type="match status" value="1"/>
</dbReference>
<dbReference type="GO" id="GO:0016907">
    <property type="term" value="F:G protein-coupled acetylcholine receptor activity"/>
    <property type="evidence" value="ECO:0007669"/>
    <property type="project" value="EnsemblMetazoa"/>
</dbReference>
<dbReference type="PRINTS" id="PR00237">
    <property type="entry name" value="GPCRRHODOPSN"/>
</dbReference>
<evidence type="ECO:0000256" key="12">
    <source>
        <dbReference type="SAM" id="Phobius"/>
    </source>
</evidence>
<feature type="transmembrane region" description="Helical" evidence="12">
    <location>
        <begin position="208"/>
        <end position="229"/>
    </location>
</feature>
<dbReference type="GO" id="GO:0045202">
    <property type="term" value="C:synapse"/>
    <property type="evidence" value="ECO:0007669"/>
    <property type="project" value="TreeGrafter"/>
</dbReference>
<feature type="compositionally biased region" description="Basic residues" evidence="11">
    <location>
        <begin position="883"/>
        <end position="898"/>
    </location>
</feature>
<dbReference type="EMBL" id="CM000364">
    <property type="protein sequence ID" value="EDX13816.1"/>
    <property type="molecule type" value="Genomic_DNA"/>
</dbReference>
<feature type="region of interest" description="Disordered" evidence="11">
    <location>
        <begin position="811"/>
        <end position="912"/>
    </location>
</feature>
<keyword evidence="8 10" id="KW-0675">Receptor</keyword>
<comment type="subcellular location">
    <subcellularLocation>
        <location evidence="1">Cell membrane</location>
        <topology evidence="1">Multi-pass membrane protein</topology>
    </subcellularLocation>
</comment>
<evidence type="ECO:0000259" key="13">
    <source>
        <dbReference type="PROSITE" id="PS50262"/>
    </source>
</evidence>
<dbReference type="GO" id="GO:0030425">
    <property type="term" value="C:dendrite"/>
    <property type="evidence" value="ECO:0007669"/>
    <property type="project" value="TreeGrafter"/>
</dbReference>
<dbReference type="PANTHER" id="PTHR24247:SF191">
    <property type="entry name" value="MUSCARINIC ACETYLCHOLINE RECEPTOR, B-TYPE, ISOFORM A"/>
    <property type="match status" value="1"/>
</dbReference>
<dbReference type="GO" id="GO:0007197">
    <property type="term" value="P:adenylate cyclase-inhibiting G protein-coupled acetylcholine receptor signaling pathway"/>
    <property type="evidence" value="ECO:0007669"/>
    <property type="project" value="TreeGrafter"/>
</dbReference>
<dbReference type="GO" id="GO:0005886">
    <property type="term" value="C:plasma membrane"/>
    <property type="evidence" value="ECO:0007669"/>
    <property type="project" value="UniProtKB-SubCell"/>
</dbReference>
<dbReference type="PhylomeDB" id="B4QYQ8"/>
<evidence type="ECO:0000256" key="7">
    <source>
        <dbReference type="ARBA" id="ARBA00023136"/>
    </source>
</evidence>
<dbReference type="Pfam" id="PF00001">
    <property type="entry name" value="7tm_1"/>
    <property type="match status" value="1"/>
</dbReference>
<feature type="region of interest" description="Disordered" evidence="11">
    <location>
        <begin position="404"/>
        <end position="455"/>
    </location>
</feature>
<keyword evidence="5 12" id="KW-1133">Transmembrane helix</keyword>
<feature type="compositionally biased region" description="Pro residues" evidence="11">
    <location>
        <begin position="688"/>
        <end position="698"/>
    </location>
</feature>
<keyword evidence="6 10" id="KW-0297">G-protein coupled receptor</keyword>
<feature type="region of interest" description="Disordered" evidence="11">
    <location>
        <begin position="507"/>
        <end position="565"/>
    </location>
</feature>
<evidence type="ECO:0000313" key="14">
    <source>
        <dbReference type="EMBL" id="EDX13816.1"/>
    </source>
</evidence>
<feature type="transmembrane region" description="Helical" evidence="12">
    <location>
        <begin position="295"/>
        <end position="319"/>
    </location>
</feature>